<dbReference type="Proteomes" id="UP000095280">
    <property type="component" value="Unplaced"/>
</dbReference>
<dbReference type="WBParaSite" id="snap_masked-unitig_24183-processed-gene-0.1-mRNA-1">
    <property type="protein sequence ID" value="snap_masked-unitig_24183-processed-gene-0.1-mRNA-1"/>
    <property type="gene ID" value="snap_masked-unitig_24183-processed-gene-0.1"/>
</dbReference>
<organism evidence="2 3">
    <name type="scientific">Macrostomum lignano</name>
    <dbReference type="NCBI Taxonomy" id="282301"/>
    <lineage>
        <taxon>Eukaryota</taxon>
        <taxon>Metazoa</taxon>
        <taxon>Spiralia</taxon>
        <taxon>Lophotrochozoa</taxon>
        <taxon>Platyhelminthes</taxon>
        <taxon>Rhabditophora</taxon>
        <taxon>Macrostomorpha</taxon>
        <taxon>Macrostomida</taxon>
        <taxon>Macrostomidae</taxon>
        <taxon>Macrostomum</taxon>
    </lineage>
</organism>
<evidence type="ECO:0000313" key="3">
    <source>
        <dbReference type="WBParaSite" id="snap_masked-unitig_24183-processed-gene-0.1-mRNA-1"/>
    </source>
</evidence>
<reference evidence="3" key="1">
    <citation type="submission" date="2016-11" db="UniProtKB">
        <authorList>
            <consortium name="WormBaseParasite"/>
        </authorList>
    </citation>
    <scope>IDENTIFICATION</scope>
</reference>
<protein>
    <submittedName>
        <fullName evidence="3">Uncharacterized protein</fullName>
    </submittedName>
</protein>
<name>A0A1I8JNW0_9PLAT</name>
<feature type="compositionally biased region" description="Gly residues" evidence="1">
    <location>
        <begin position="157"/>
        <end position="168"/>
    </location>
</feature>
<accession>A0A1I8JNW0</accession>
<evidence type="ECO:0000256" key="1">
    <source>
        <dbReference type="SAM" id="MobiDB-lite"/>
    </source>
</evidence>
<sequence length="226" mass="24153">MPGEAGTALVSINRRTSILMALHQKKCNRRNIAQNKLNKCAQLDTGRCAALSAARSARDSGIAERGAKPAFVGQPRHPGCGCTAGLLMAPGRRAARRSRGIRFDIRAGGPRFQPSEIRANMDIQRFLKEATLLLDVEGANMLRSIFPADHESHHSSGSGGGGGDGGSVAGALAPSTPDSMPKCRDAKRKTLFLQANWMDYTSALWQIRGQEKCSQGRTESPGSLVD</sequence>
<proteinExistence type="predicted"/>
<keyword evidence="2" id="KW-1185">Reference proteome</keyword>
<feature type="region of interest" description="Disordered" evidence="1">
    <location>
        <begin position="149"/>
        <end position="183"/>
    </location>
</feature>
<dbReference type="AlphaFoldDB" id="A0A1I8JNW0"/>
<evidence type="ECO:0000313" key="2">
    <source>
        <dbReference type="Proteomes" id="UP000095280"/>
    </source>
</evidence>